<feature type="compositionally biased region" description="Acidic residues" evidence="3">
    <location>
        <begin position="38"/>
        <end position="52"/>
    </location>
</feature>
<evidence type="ECO:0000256" key="2">
    <source>
        <dbReference type="ARBA" id="ARBA00022801"/>
    </source>
</evidence>
<organism evidence="4 5">
    <name type="scientific">Candidatus Lachnoclostridium pullistercoris</name>
    <dbReference type="NCBI Taxonomy" id="2838632"/>
    <lineage>
        <taxon>Bacteria</taxon>
        <taxon>Bacillati</taxon>
        <taxon>Bacillota</taxon>
        <taxon>Clostridia</taxon>
        <taxon>Lachnospirales</taxon>
        <taxon>Lachnospiraceae</taxon>
    </lineage>
</organism>
<proteinExistence type="predicted"/>
<protein>
    <submittedName>
        <fullName evidence="4">Uncharacterized protein</fullName>
    </submittedName>
</protein>
<dbReference type="InterPro" id="IPR000026">
    <property type="entry name" value="N1-like"/>
</dbReference>
<dbReference type="GO" id="GO:0003723">
    <property type="term" value="F:RNA binding"/>
    <property type="evidence" value="ECO:0007669"/>
    <property type="project" value="InterPro"/>
</dbReference>
<keyword evidence="2" id="KW-0378">Hydrolase</keyword>
<sequence>MPRTQALGDPDVKTYTFDLDTDIPELQLFEEADKKEEEQEETGEDSGDSEGDNDSKIPQKAKDALEKIDKDPEGYLEDYYGNYPFRNQPNAARGESKIPNQNVASYKECDINPYQYGKNRGGERIVTGSDGSVWYTPDHYKTWYQIR</sequence>
<evidence type="ECO:0000313" key="4">
    <source>
        <dbReference type="EMBL" id="HJC48939.1"/>
    </source>
</evidence>
<dbReference type="AlphaFoldDB" id="A0A9D2PGR6"/>
<reference evidence="4" key="2">
    <citation type="submission" date="2021-04" db="EMBL/GenBank/DDBJ databases">
        <authorList>
            <person name="Gilroy R."/>
        </authorList>
    </citation>
    <scope>NUCLEOTIDE SEQUENCE</scope>
    <source>
        <strain evidence="4">CHK183-5548</strain>
    </source>
</reference>
<feature type="region of interest" description="Disordered" evidence="3">
    <location>
        <begin position="1"/>
        <end position="81"/>
    </location>
</feature>
<evidence type="ECO:0000313" key="5">
    <source>
        <dbReference type="Proteomes" id="UP000823883"/>
    </source>
</evidence>
<dbReference type="EMBL" id="DWWL01000084">
    <property type="protein sequence ID" value="HJC48939.1"/>
    <property type="molecule type" value="Genomic_DNA"/>
</dbReference>
<dbReference type="SUPFAM" id="SSF53933">
    <property type="entry name" value="Microbial ribonucleases"/>
    <property type="match status" value="1"/>
</dbReference>
<dbReference type="Proteomes" id="UP000823883">
    <property type="component" value="Unassembled WGS sequence"/>
</dbReference>
<dbReference type="GO" id="GO:0004521">
    <property type="term" value="F:RNA endonuclease activity"/>
    <property type="evidence" value="ECO:0007669"/>
    <property type="project" value="InterPro"/>
</dbReference>
<feature type="compositionally biased region" description="Basic and acidic residues" evidence="3">
    <location>
        <begin position="53"/>
        <end position="73"/>
    </location>
</feature>
<comment type="caution">
    <text evidence="4">The sequence shown here is derived from an EMBL/GenBank/DDBJ whole genome shotgun (WGS) entry which is preliminary data.</text>
</comment>
<accession>A0A9D2PGR6</accession>
<dbReference type="Gene3D" id="3.10.450.30">
    <property type="entry name" value="Microbial ribonucleases"/>
    <property type="match status" value="1"/>
</dbReference>
<evidence type="ECO:0000256" key="3">
    <source>
        <dbReference type="SAM" id="MobiDB-lite"/>
    </source>
</evidence>
<reference evidence="4" key="1">
    <citation type="journal article" date="2021" name="PeerJ">
        <title>Extensive microbial diversity within the chicken gut microbiome revealed by metagenomics and culture.</title>
        <authorList>
            <person name="Gilroy R."/>
            <person name="Ravi A."/>
            <person name="Getino M."/>
            <person name="Pursley I."/>
            <person name="Horton D.L."/>
            <person name="Alikhan N.F."/>
            <person name="Baker D."/>
            <person name="Gharbi K."/>
            <person name="Hall N."/>
            <person name="Watson M."/>
            <person name="Adriaenssens E.M."/>
            <person name="Foster-Nyarko E."/>
            <person name="Jarju S."/>
            <person name="Secka A."/>
            <person name="Antonio M."/>
            <person name="Oren A."/>
            <person name="Chaudhuri R.R."/>
            <person name="La Ragione R."/>
            <person name="Hildebrand F."/>
            <person name="Pallen M.J."/>
        </authorList>
    </citation>
    <scope>NUCLEOTIDE SEQUENCE</scope>
    <source>
        <strain evidence="4">CHK183-5548</strain>
    </source>
</reference>
<dbReference type="GO" id="GO:0016787">
    <property type="term" value="F:hydrolase activity"/>
    <property type="evidence" value="ECO:0007669"/>
    <property type="project" value="UniProtKB-KW"/>
</dbReference>
<gene>
    <name evidence="4" type="ORF">IAA04_12895</name>
</gene>
<dbReference type="InterPro" id="IPR016191">
    <property type="entry name" value="Ribonuclease/ribotoxin"/>
</dbReference>
<name>A0A9D2PGR6_9FIRM</name>
<dbReference type="Pfam" id="PF00545">
    <property type="entry name" value="Ribonuclease"/>
    <property type="match status" value="1"/>
</dbReference>
<keyword evidence="1" id="KW-0540">Nuclease</keyword>
<evidence type="ECO:0000256" key="1">
    <source>
        <dbReference type="ARBA" id="ARBA00022722"/>
    </source>
</evidence>